<comment type="caution">
    <text evidence="1">The sequence shown here is derived from an EMBL/GenBank/DDBJ whole genome shotgun (WGS) entry which is preliminary data.</text>
</comment>
<sequence length="94" mass="10055">MNDAIHRVIRQNPVQCLSIANVGLVKGEFPPGDALHAPERFGFAVAEVINGNDVEACLEQLDAGVRADVSGCARDKYGGFSGVHFGLADEFRVE</sequence>
<protein>
    <submittedName>
        <fullName evidence="1">Uncharacterized protein</fullName>
    </submittedName>
</protein>
<gene>
    <name evidence="1" type="ORF">GCM10011289_12880</name>
</gene>
<organism evidence="1 2">
    <name type="scientific">Paludibacterium paludis</name>
    <dbReference type="NCBI Taxonomy" id="1225769"/>
    <lineage>
        <taxon>Bacteria</taxon>
        <taxon>Pseudomonadati</taxon>
        <taxon>Pseudomonadota</taxon>
        <taxon>Betaproteobacteria</taxon>
        <taxon>Neisseriales</taxon>
        <taxon>Chromobacteriaceae</taxon>
        <taxon>Paludibacterium</taxon>
    </lineage>
</organism>
<reference evidence="1" key="2">
    <citation type="submission" date="2020-09" db="EMBL/GenBank/DDBJ databases">
        <authorList>
            <person name="Sun Q."/>
            <person name="Kim S."/>
        </authorList>
    </citation>
    <scope>NUCLEOTIDE SEQUENCE</scope>
    <source>
        <strain evidence="1">KCTC 32182</strain>
    </source>
</reference>
<evidence type="ECO:0000313" key="1">
    <source>
        <dbReference type="EMBL" id="GGY11371.1"/>
    </source>
</evidence>
<keyword evidence="2" id="KW-1185">Reference proteome</keyword>
<dbReference type="AlphaFoldDB" id="A0A918P0Z1"/>
<proteinExistence type="predicted"/>
<name>A0A918P0Z1_9NEIS</name>
<dbReference type="EMBL" id="BMYX01000005">
    <property type="protein sequence ID" value="GGY11371.1"/>
    <property type="molecule type" value="Genomic_DNA"/>
</dbReference>
<accession>A0A918P0Z1</accession>
<dbReference type="Proteomes" id="UP000645257">
    <property type="component" value="Unassembled WGS sequence"/>
</dbReference>
<reference evidence="1" key="1">
    <citation type="journal article" date="2014" name="Int. J. Syst. Evol. Microbiol.">
        <title>Complete genome sequence of Corynebacterium casei LMG S-19264T (=DSM 44701T), isolated from a smear-ripened cheese.</title>
        <authorList>
            <consortium name="US DOE Joint Genome Institute (JGI-PGF)"/>
            <person name="Walter F."/>
            <person name="Albersmeier A."/>
            <person name="Kalinowski J."/>
            <person name="Ruckert C."/>
        </authorList>
    </citation>
    <scope>NUCLEOTIDE SEQUENCE</scope>
    <source>
        <strain evidence="1">KCTC 32182</strain>
    </source>
</reference>
<evidence type="ECO:0000313" key="2">
    <source>
        <dbReference type="Proteomes" id="UP000645257"/>
    </source>
</evidence>